<dbReference type="AlphaFoldDB" id="A0ABD1ZZF2"/>
<protein>
    <submittedName>
        <fullName evidence="1">Uncharacterized protein</fullName>
    </submittedName>
</protein>
<dbReference type="EMBL" id="JAUDFV010000157">
    <property type="protein sequence ID" value="KAL2713749.1"/>
    <property type="molecule type" value="Genomic_DNA"/>
</dbReference>
<name>A0ABD1ZZF2_VESSQ</name>
<reference evidence="1 2" key="1">
    <citation type="journal article" date="2024" name="Ann. Entomol. Soc. Am.">
        <title>Genomic analyses of the southern and eastern yellowjacket wasps (Hymenoptera: Vespidae) reveal evolutionary signatures of social life.</title>
        <authorList>
            <person name="Catto M.A."/>
            <person name="Caine P.B."/>
            <person name="Orr S.E."/>
            <person name="Hunt B.G."/>
            <person name="Goodisman M.A.D."/>
        </authorList>
    </citation>
    <scope>NUCLEOTIDE SEQUENCE [LARGE SCALE GENOMIC DNA]</scope>
    <source>
        <strain evidence="1">233</strain>
        <tissue evidence="1">Head and thorax</tissue>
    </source>
</reference>
<sequence>MKKYVIEKINQCWFKSTIKIDELVHKYTIRILIKFYLKWKKFDAMTGSILHYRHCFIYNLINVPRLTLIDTIIEQFQ</sequence>
<comment type="caution">
    <text evidence="1">The sequence shown here is derived from an EMBL/GenBank/DDBJ whole genome shotgun (WGS) entry which is preliminary data.</text>
</comment>
<proteinExistence type="predicted"/>
<evidence type="ECO:0000313" key="2">
    <source>
        <dbReference type="Proteomes" id="UP001607302"/>
    </source>
</evidence>
<evidence type="ECO:0000313" key="1">
    <source>
        <dbReference type="EMBL" id="KAL2713749.1"/>
    </source>
</evidence>
<keyword evidence="2" id="KW-1185">Reference proteome</keyword>
<gene>
    <name evidence="1" type="ORF">V1478_016306</name>
</gene>
<accession>A0ABD1ZZF2</accession>
<dbReference type="Proteomes" id="UP001607302">
    <property type="component" value="Unassembled WGS sequence"/>
</dbReference>
<organism evidence="1 2">
    <name type="scientific">Vespula squamosa</name>
    <name type="common">Southern yellow jacket</name>
    <name type="synonym">Wasp</name>
    <dbReference type="NCBI Taxonomy" id="30214"/>
    <lineage>
        <taxon>Eukaryota</taxon>
        <taxon>Metazoa</taxon>
        <taxon>Ecdysozoa</taxon>
        <taxon>Arthropoda</taxon>
        <taxon>Hexapoda</taxon>
        <taxon>Insecta</taxon>
        <taxon>Pterygota</taxon>
        <taxon>Neoptera</taxon>
        <taxon>Endopterygota</taxon>
        <taxon>Hymenoptera</taxon>
        <taxon>Apocrita</taxon>
        <taxon>Aculeata</taxon>
        <taxon>Vespoidea</taxon>
        <taxon>Vespidae</taxon>
        <taxon>Vespinae</taxon>
        <taxon>Vespula</taxon>
    </lineage>
</organism>